<feature type="compositionally biased region" description="Basic and acidic residues" evidence="1">
    <location>
        <begin position="35"/>
        <end position="53"/>
    </location>
</feature>
<proteinExistence type="predicted"/>
<gene>
    <name evidence="3" type="ORF">BRAFLDRAFT_96028</name>
</gene>
<feature type="compositionally biased region" description="Polar residues" evidence="1">
    <location>
        <begin position="142"/>
        <end position="152"/>
    </location>
</feature>
<dbReference type="AlphaFoldDB" id="C3ZNB0"/>
<feature type="chain" id="PRO_5002935053" evidence="2">
    <location>
        <begin position="27"/>
        <end position="200"/>
    </location>
</feature>
<evidence type="ECO:0000313" key="3">
    <source>
        <dbReference type="EMBL" id="EEN45938.1"/>
    </source>
</evidence>
<keyword evidence="2" id="KW-0732">Signal</keyword>
<feature type="compositionally biased region" description="Polar residues" evidence="1">
    <location>
        <begin position="186"/>
        <end position="200"/>
    </location>
</feature>
<sequence>MSLTSFKLLVLLSIAANLAGITRGLARSTEITAVARDEQEGPKHPRELARPSDEVMTDSLNLIDSSPKQKRRLQTSTHSHPELVATSQARREAFSSDAWRPRLGTRHPFRKGFTIVKLHRREECEGFSKRAEAGFSKRAAADSNTSEPSSNRAEAGFSKRAAADSNTSEPSSNRAEAGFSKRAAADSNTSEPSSNRSEAG</sequence>
<feature type="signal peptide" evidence="2">
    <location>
        <begin position="1"/>
        <end position="26"/>
    </location>
</feature>
<name>C3ZNB0_BRAFL</name>
<organism>
    <name type="scientific">Branchiostoma floridae</name>
    <name type="common">Florida lancelet</name>
    <name type="synonym">Amphioxus</name>
    <dbReference type="NCBI Taxonomy" id="7739"/>
    <lineage>
        <taxon>Eukaryota</taxon>
        <taxon>Metazoa</taxon>
        <taxon>Chordata</taxon>
        <taxon>Cephalochordata</taxon>
        <taxon>Leptocardii</taxon>
        <taxon>Amphioxiformes</taxon>
        <taxon>Branchiostomatidae</taxon>
        <taxon>Branchiostoma</taxon>
    </lineage>
</organism>
<feature type="compositionally biased region" description="Polar residues" evidence="1">
    <location>
        <begin position="164"/>
        <end position="174"/>
    </location>
</feature>
<evidence type="ECO:0000256" key="1">
    <source>
        <dbReference type="SAM" id="MobiDB-lite"/>
    </source>
</evidence>
<protein>
    <submittedName>
        <fullName evidence="3">Uncharacterized protein</fullName>
    </submittedName>
</protein>
<dbReference type="InParanoid" id="C3ZNB0"/>
<evidence type="ECO:0000256" key="2">
    <source>
        <dbReference type="SAM" id="SignalP"/>
    </source>
</evidence>
<reference evidence="3" key="1">
    <citation type="journal article" date="2008" name="Nature">
        <title>The amphioxus genome and the evolution of the chordate karyotype.</title>
        <authorList>
            <consortium name="US DOE Joint Genome Institute (JGI-PGF)"/>
            <person name="Putnam N.H."/>
            <person name="Butts T."/>
            <person name="Ferrier D.E.K."/>
            <person name="Furlong R.F."/>
            <person name="Hellsten U."/>
            <person name="Kawashima T."/>
            <person name="Robinson-Rechavi M."/>
            <person name="Shoguchi E."/>
            <person name="Terry A."/>
            <person name="Yu J.-K."/>
            <person name="Benito-Gutierrez E.L."/>
            <person name="Dubchak I."/>
            <person name="Garcia-Fernandez J."/>
            <person name="Gibson-Brown J.J."/>
            <person name="Grigoriev I.V."/>
            <person name="Horton A.C."/>
            <person name="de Jong P.J."/>
            <person name="Jurka J."/>
            <person name="Kapitonov V.V."/>
            <person name="Kohara Y."/>
            <person name="Kuroki Y."/>
            <person name="Lindquist E."/>
            <person name="Lucas S."/>
            <person name="Osoegawa K."/>
            <person name="Pennacchio L.A."/>
            <person name="Salamov A.A."/>
            <person name="Satou Y."/>
            <person name="Sauka-Spengler T."/>
            <person name="Schmutz J."/>
            <person name="Shin-I T."/>
            <person name="Toyoda A."/>
            <person name="Bronner-Fraser M."/>
            <person name="Fujiyama A."/>
            <person name="Holland L.Z."/>
            <person name="Holland P.W.H."/>
            <person name="Satoh N."/>
            <person name="Rokhsar D.S."/>
        </authorList>
    </citation>
    <scope>NUCLEOTIDE SEQUENCE [LARGE SCALE GENOMIC DNA]</scope>
    <source>
        <strain evidence="3">S238N-H82</strain>
        <tissue evidence="3">Testes</tissue>
    </source>
</reference>
<feature type="region of interest" description="Disordered" evidence="1">
    <location>
        <begin position="135"/>
        <end position="200"/>
    </location>
</feature>
<accession>C3ZNB0</accession>
<dbReference type="EMBL" id="GG666650">
    <property type="protein sequence ID" value="EEN45938.1"/>
    <property type="molecule type" value="Genomic_DNA"/>
</dbReference>
<feature type="region of interest" description="Disordered" evidence="1">
    <location>
        <begin position="33"/>
        <end position="91"/>
    </location>
</feature>